<dbReference type="SUPFAM" id="SSF56300">
    <property type="entry name" value="Metallo-dependent phosphatases"/>
    <property type="match status" value="1"/>
</dbReference>
<gene>
    <name evidence="6" type="ORF">Vau01_006260</name>
</gene>
<evidence type="ECO:0000256" key="4">
    <source>
        <dbReference type="SAM" id="Phobius"/>
    </source>
</evidence>
<evidence type="ECO:0000256" key="1">
    <source>
        <dbReference type="ARBA" id="ARBA00022723"/>
    </source>
</evidence>
<accession>A0A8J4DW63</accession>
<keyword evidence="4" id="KW-0812">Transmembrane</keyword>
<feature type="domain" description="Calcineurin-like phosphoesterase" evidence="5">
    <location>
        <begin position="255"/>
        <end position="415"/>
    </location>
</feature>
<dbReference type="Proteomes" id="UP000612585">
    <property type="component" value="Unassembled WGS sequence"/>
</dbReference>
<dbReference type="Pfam" id="PF00149">
    <property type="entry name" value="Metallophos"/>
    <property type="match status" value="1"/>
</dbReference>
<evidence type="ECO:0000259" key="5">
    <source>
        <dbReference type="Pfam" id="PF00149"/>
    </source>
</evidence>
<keyword evidence="4" id="KW-1133">Transmembrane helix</keyword>
<feature type="region of interest" description="Disordered" evidence="3">
    <location>
        <begin position="493"/>
        <end position="534"/>
    </location>
</feature>
<dbReference type="GO" id="GO:0016020">
    <property type="term" value="C:membrane"/>
    <property type="evidence" value="ECO:0007669"/>
    <property type="project" value="GOC"/>
</dbReference>
<evidence type="ECO:0000256" key="3">
    <source>
        <dbReference type="SAM" id="MobiDB-lite"/>
    </source>
</evidence>
<dbReference type="InterPro" id="IPR004843">
    <property type="entry name" value="Calcineurin-like_PHP"/>
</dbReference>
<reference evidence="6" key="1">
    <citation type="submission" date="2021-01" db="EMBL/GenBank/DDBJ databases">
        <title>Whole genome shotgun sequence of Virgisporangium aurantiacum NBRC 16421.</title>
        <authorList>
            <person name="Komaki H."/>
            <person name="Tamura T."/>
        </authorList>
    </citation>
    <scope>NUCLEOTIDE SEQUENCE</scope>
    <source>
        <strain evidence="6">NBRC 16421</strain>
    </source>
</reference>
<dbReference type="GO" id="GO:0008758">
    <property type="term" value="F:UDP-2,3-diacylglucosamine hydrolase activity"/>
    <property type="evidence" value="ECO:0007669"/>
    <property type="project" value="TreeGrafter"/>
</dbReference>
<dbReference type="RefSeq" id="WP_203986900.1">
    <property type="nucleotide sequence ID" value="NZ_BOPG01000004.1"/>
</dbReference>
<feature type="transmembrane region" description="Helical" evidence="4">
    <location>
        <begin position="36"/>
        <end position="56"/>
    </location>
</feature>
<sequence>MSLQGFRVRARATRLTLRRQIRRSSFLRRPRVRRTFSAIGVVAISLIGVVIGVLLAGSTTDDVGPFQAKYSATPSLTGGTEVAIPPLGSLHLASHYGPAHLQVTLQALDQKRTEAIVTDPNALENASDNAVEDVSRGVRRLIWQVAGASVLGAMLLGAIIYRNTRRVAGCGAIALVVVLGTGLSAAGTFRAQSIQEPRFEGLLVNAPAVVGDARAIADRYEEYRDQLQRLVANVGRIYGTVSNLPVYEPDTTTTRVLHVSDLHLNPAAWSIIRTVVEQFDIDMVVDTGDINDWGSEPESSYVDAIAALRVPYVYIRGNHDSAATAAAVARQPNATVLDNTVTEVDGLVIAGISDPRFTPDKTADGAASVEGTGESLAATIRVAGRPVNFAMVHDPIAAGPLAGVVPVVLAGHRHEREVTRIDQQDGKIPPLGRTLLMVEGSTGGAGLRGLEDEKPTPLEMSVLYFDDVDKSLQAYDEITVGGTGESEVTLQRNLVRPDDKAPVVRNPSPSGGSPSGSGSSSSSGSPFPGSPTPS</sequence>
<dbReference type="GO" id="GO:0009245">
    <property type="term" value="P:lipid A biosynthetic process"/>
    <property type="evidence" value="ECO:0007669"/>
    <property type="project" value="TreeGrafter"/>
</dbReference>
<dbReference type="InterPro" id="IPR029052">
    <property type="entry name" value="Metallo-depent_PP-like"/>
</dbReference>
<dbReference type="CDD" id="cd00838">
    <property type="entry name" value="MPP_superfamily"/>
    <property type="match status" value="1"/>
</dbReference>
<evidence type="ECO:0000256" key="2">
    <source>
        <dbReference type="ARBA" id="ARBA00022801"/>
    </source>
</evidence>
<proteinExistence type="predicted"/>
<dbReference type="GO" id="GO:0046872">
    <property type="term" value="F:metal ion binding"/>
    <property type="evidence" value="ECO:0007669"/>
    <property type="project" value="UniProtKB-KW"/>
</dbReference>
<dbReference type="EMBL" id="BOPG01000004">
    <property type="protein sequence ID" value="GIJ53110.1"/>
    <property type="molecule type" value="Genomic_DNA"/>
</dbReference>
<keyword evidence="2" id="KW-0378">Hydrolase</keyword>
<name>A0A8J4DW63_9ACTN</name>
<keyword evidence="7" id="KW-1185">Reference proteome</keyword>
<feature type="compositionally biased region" description="Low complexity" evidence="3">
    <location>
        <begin position="507"/>
        <end position="527"/>
    </location>
</feature>
<dbReference type="PANTHER" id="PTHR31302:SF31">
    <property type="entry name" value="PHOSPHODIESTERASE YAEI"/>
    <property type="match status" value="1"/>
</dbReference>
<evidence type="ECO:0000313" key="7">
    <source>
        <dbReference type="Proteomes" id="UP000612585"/>
    </source>
</evidence>
<evidence type="ECO:0000313" key="6">
    <source>
        <dbReference type="EMBL" id="GIJ53110.1"/>
    </source>
</evidence>
<feature type="transmembrane region" description="Helical" evidence="4">
    <location>
        <begin position="168"/>
        <end position="189"/>
    </location>
</feature>
<keyword evidence="4" id="KW-0472">Membrane</keyword>
<dbReference type="Gene3D" id="3.60.21.10">
    <property type="match status" value="1"/>
</dbReference>
<comment type="caution">
    <text evidence="6">The sequence shown here is derived from an EMBL/GenBank/DDBJ whole genome shotgun (WGS) entry which is preliminary data.</text>
</comment>
<dbReference type="InterPro" id="IPR051158">
    <property type="entry name" value="Metallophosphoesterase_sf"/>
</dbReference>
<feature type="transmembrane region" description="Helical" evidence="4">
    <location>
        <begin position="141"/>
        <end position="161"/>
    </location>
</feature>
<keyword evidence="1" id="KW-0479">Metal-binding</keyword>
<organism evidence="6 7">
    <name type="scientific">Virgisporangium aurantiacum</name>
    <dbReference type="NCBI Taxonomy" id="175570"/>
    <lineage>
        <taxon>Bacteria</taxon>
        <taxon>Bacillati</taxon>
        <taxon>Actinomycetota</taxon>
        <taxon>Actinomycetes</taxon>
        <taxon>Micromonosporales</taxon>
        <taxon>Micromonosporaceae</taxon>
        <taxon>Virgisporangium</taxon>
    </lineage>
</organism>
<dbReference type="PANTHER" id="PTHR31302">
    <property type="entry name" value="TRANSMEMBRANE PROTEIN WITH METALLOPHOSPHOESTERASE DOMAIN-RELATED"/>
    <property type="match status" value="1"/>
</dbReference>
<protein>
    <submittedName>
        <fullName evidence="6">Membrane protein</fullName>
    </submittedName>
</protein>
<dbReference type="AlphaFoldDB" id="A0A8J4DW63"/>